<evidence type="ECO:0000259" key="9">
    <source>
        <dbReference type="SMART" id="SM01328"/>
    </source>
</evidence>
<feature type="domain" description="3CxxC-type" evidence="9">
    <location>
        <begin position="409"/>
        <end position="532"/>
    </location>
</feature>
<evidence type="ECO:0000313" key="11">
    <source>
        <dbReference type="Proteomes" id="UP001497525"/>
    </source>
</evidence>
<keyword evidence="7" id="KW-0472">Membrane</keyword>
<dbReference type="GO" id="GO:0008270">
    <property type="term" value="F:zinc ion binding"/>
    <property type="evidence" value="ECO:0007669"/>
    <property type="project" value="UniProtKB-KW"/>
</dbReference>
<name>A0AAV2TTJ0_CALDB</name>
<dbReference type="PANTHER" id="PTHR14402:SF10">
    <property type="entry name" value="3CXXC-TYPE DOMAIN-CONTAINING PROTEIN"/>
    <property type="match status" value="1"/>
</dbReference>
<accession>A0AAV2TTJ0</accession>
<gene>
    <name evidence="10" type="ORF">CDAUBV1_LOCUS12857</name>
</gene>
<evidence type="ECO:0000256" key="3">
    <source>
        <dbReference type="ARBA" id="ARBA00022723"/>
    </source>
</evidence>
<dbReference type="AlphaFoldDB" id="A0AAV2TTJ0"/>
<comment type="caution">
    <text evidence="10">The sequence shown here is derived from an EMBL/GenBank/DDBJ whole genome shotgun (WGS) entry which is preliminary data.</text>
</comment>
<dbReference type="SMART" id="SM01328">
    <property type="entry name" value="zf-3CxxC"/>
    <property type="match status" value="1"/>
</dbReference>
<dbReference type="GO" id="GO:0016020">
    <property type="term" value="C:membrane"/>
    <property type="evidence" value="ECO:0007669"/>
    <property type="project" value="UniProtKB-SubCell"/>
</dbReference>
<evidence type="ECO:0000256" key="1">
    <source>
        <dbReference type="ARBA" id="ARBA00004167"/>
    </source>
</evidence>
<evidence type="ECO:0000256" key="4">
    <source>
        <dbReference type="ARBA" id="ARBA00022771"/>
    </source>
</evidence>
<keyword evidence="4" id="KW-0863">Zinc-finger</keyword>
<keyword evidence="2" id="KW-0812">Transmembrane</keyword>
<dbReference type="PANTHER" id="PTHR14402">
    <property type="entry name" value="RECEPTOR TRANSPORTING PROTEIN"/>
    <property type="match status" value="1"/>
</dbReference>
<dbReference type="EMBL" id="CAXLJL010000489">
    <property type="protein sequence ID" value="CAL5138253.1"/>
    <property type="molecule type" value="Genomic_DNA"/>
</dbReference>
<protein>
    <recommendedName>
        <fullName evidence="9">3CxxC-type domain-containing protein</fullName>
    </recommendedName>
</protein>
<dbReference type="Pfam" id="PF13695">
    <property type="entry name" value="Zn_ribbon_3CxxC"/>
    <property type="match status" value="1"/>
</dbReference>
<dbReference type="Proteomes" id="UP001497525">
    <property type="component" value="Unassembled WGS sequence"/>
</dbReference>
<comment type="subcellular location">
    <subcellularLocation>
        <location evidence="1">Membrane</location>
        <topology evidence="1">Single-pass membrane protein</topology>
    </subcellularLocation>
</comment>
<evidence type="ECO:0000256" key="5">
    <source>
        <dbReference type="ARBA" id="ARBA00022833"/>
    </source>
</evidence>
<dbReference type="GO" id="GO:0051205">
    <property type="term" value="P:protein insertion into membrane"/>
    <property type="evidence" value="ECO:0007669"/>
    <property type="project" value="TreeGrafter"/>
</dbReference>
<reference evidence="10" key="1">
    <citation type="submission" date="2024-06" db="EMBL/GenBank/DDBJ databases">
        <authorList>
            <person name="Liu X."/>
            <person name="Lenzi L."/>
            <person name="Haldenby T S."/>
            <person name="Uol C."/>
        </authorList>
    </citation>
    <scope>NUCLEOTIDE SEQUENCE</scope>
</reference>
<proteinExistence type="predicted"/>
<dbReference type="InterPro" id="IPR027377">
    <property type="entry name" value="ZAR1/RTP1-5-like_Znf-3CxxC"/>
</dbReference>
<dbReference type="GO" id="GO:0031849">
    <property type="term" value="F:olfactory receptor binding"/>
    <property type="evidence" value="ECO:0007669"/>
    <property type="project" value="TreeGrafter"/>
</dbReference>
<evidence type="ECO:0000256" key="8">
    <source>
        <dbReference type="SAM" id="MobiDB-lite"/>
    </source>
</evidence>
<organism evidence="10 11">
    <name type="scientific">Calicophoron daubneyi</name>
    <name type="common">Rumen fluke</name>
    <name type="synonym">Paramphistomum daubneyi</name>
    <dbReference type="NCBI Taxonomy" id="300641"/>
    <lineage>
        <taxon>Eukaryota</taxon>
        <taxon>Metazoa</taxon>
        <taxon>Spiralia</taxon>
        <taxon>Lophotrochozoa</taxon>
        <taxon>Platyhelminthes</taxon>
        <taxon>Trematoda</taxon>
        <taxon>Digenea</taxon>
        <taxon>Plagiorchiida</taxon>
        <taxon>Pronocephalata</taxon>
        <taxon>Paramphistomoidea</taxon>
        <taxon>Paramphistomidae</taxon>
        <taxon>Calicophoron</taxon>
    </lineage>
</organism>
<evidence type="ECO:0000256" key="2">
    <source>
        <dbReference type="ARBA" id="ARBA00022692"/>
    </source>
</evidence>
<evidence type="ECO:0000256" key="6">
    <source>
        <dbReference type="ARBA" id="ARBA00022989"/>
    </source>
</evidence>
<evidence type="ECO:0000256" key="7">
    <source>
        <dbReference type="ARBA" id="ARBA00023136"/>
    </source>
</evidence>
<keyword evidence="3" id="KW-0479">Metal-binding</keyword>
<keyword evidence="6" id="KW-1133">Transmembrane helix</keyword>
<keyword evidence="5" id="KW-0862">Zinc</keyword>
<dbReference type="InterPro" id="IPR026096">
    <property type="entry name" value="R-trans_p"/>
</dbReference>
<sequence>MDSTVRMSKSLENRPPRLLPPSTMVTVDYYEMLKISHWDPKFQELANQLAVRLVKVGFSRTGLMADYWPLARLERLQPDTPSTRNGSNRDTVGKTASESLANSFLGRIGITLGANVKACETYTNQNAENRAPPTLNRTVLVPTEPEICVKEPAISSSATTYNLYPQIGYPFPSFLGQTQLYLPAMGFEVPSSCGLLKTTSNSNGFINFCCEKFLLKDLRATQLLKSSTLHNIILQQNLPQLNFTMNLPFIQPPAQQLSIVNAIQNPYCRIFDTNTFVPLLENRDLPSDYLTQLLVGYLHPRAPLLCENQINISPSFCPWQNSGFTELERFSATGDGNLTSPFTQLPIINRRIISSSDPLIHLPVAVSQPNFEKRLCIPQHLLLSSIHSGVPVNSKQGLNRLDVLLVRDEAKTRFMCPTCGKQWTSMKGSISFVVVISYHVTGPLQIDHRIIQPGANVFFELFAQSCGECEIMCQPKWYPEEVYKVIKNLFVKIHEEFYSTAIPWEDQWDCRRRDGQPSGPHDFRKCVACRNGMCCGTYRSPNSQASNNCEKPCSPFTLAEQARRERSGLHGVQIDARSTLADSPTGPPSCKRRSVVGEIKDGKISTPKT</sequence>
<feature type="region of interest" description="Disordered" evidence="8">
    <location>
        <begin position="566"/>
        <end position="609"/>
    </location>
</feature>
<dbReference type="GO" id="GO:0006612">
    <property type="term" value="P:protein targeting to membrane"/>
    <property type="evidence" value="ECO:0007669"/>
    <property type="project" value="TreeGrafter"/>
</dbReference>
<evidence type="ECO:0000313" key="10">
    <source>
        <dbReference type="EMBL" id="CAL5138253.1"/>
    </source>
</evidence>